<dbReference type="RefSeq" id="XP_001483537.1">
    <property type="nucleotide sequence ID" value="XM_001483487.1"/>
</dbReference>
<dbReference type="HOGENOM" id="CLU_1805913_0_0_1"/>
<dbReference type="Proteomes" id="UP000001997">
    <property type="component" value="Unassembled WGS sequence"/>
</dbReference>
<proteinExistence type="predicted"/>
<evidence type="ECO:0000313" key="2">
    <source>
        <dbReference type="Proteomes" id="UP000001997"/>
    </source>
</evidence>
<organism evidence="1 2">
    <name type="scientific">Meyerozyma guilliermondii (strain ATCC 6260 / CBS 566 / DSM 6381 / JCM 1539 / NBRC 10279 / NRRL Y-324)</name>
    <name type="common">Yeast</name>
    <name type="synonym">Candida guilliermondii</name>
    <dbReference type="NCBI Taxonomy" id="294746"/>
    <lineage>
        <taxon>Eukaryota</taxon>
        <taxon>Fungi</taxon>
        <taxon>Dikarya</taxon>
        <taxon>Ascomycota</taxon>
        <taxon>Saccharomycotina</taxon>
        <taxon>Pichiomycetes</taxon>
        <taxon>Debaryomycetaceae</taxon>
        <taxon>Meyerozyma</taxon>
    </lineage>
</organism>
<dbReference type="InParanoid" id="A5DLW6"/>
<accession>A5DLW6</accession>
<evidence type="ECO:0000313" key="1">
    <source>
        <dbReference type="EMBL" id="EDK40168.1"/>
    </source>
</evidence>
<dbReference type="EMBL" id="CH408159">
    <property type="protein sequence ID" value="EDK40168.1"/>
    <property type="molecule type" value="Genomic_DNA"/>
</dbReference>
<dbReference type="AlphaFoldDB" id="A5DLW6"/>
<keyword evidence="2" id="KW-1185">Reference proteome</keyword>
<protein>
    <submittedName>
        <fullName evidence="1">Uncharacterized protein</fullName>
    </submittedName>
</protein>
<sequence length="165" mass="17769">MILAVSASVLNEFINKRGTSESYLRLRCSICLTDKSKNVLPSLTSMTDLGPTQPIDVPNPPFNLSTANLLKLSAVSDLRESYSTTSLSLGDLILSQSRVVPDALSVKYRLNKAKNESISFSNLAWASGSLTVSTNAFKAFRICDAETFVAVLSNACVSSSKRLAN</sequence>
<name>A5DLW6_PICGU</name>
<gene>
    <name evidence="1" type="ORF">PGUG_04267</name>
</gene>
<dbReference type="VEuPathDB" id="FungiDB:PGUG_04267"/>
<reference evidence="1 2" key="1">
    <citation type="journal article" date="2009" name="Nature">
        <title>Evolution of pathogenicity and sexual reproduction in eight Candida genomes.</title>
        <authorList>
            <person name="Butler G."/>
            <person name="Rasmussen M.D."/>
            <person name="Lin M.F."/>
            <person name="Santos M.A."/>
            <person name="Sakthikumar S."/>
            <person name="Munro C.A."/>
            <person name="Rheinbay E."/>
            <person name="Grabherr M."/>
            <person name="Forche A."/>
            <person name="Reedy J.L."/>
            <person name="Agrafioti I."/>
            <person name="Arnaud M.B."/>
            <person name="Bates S."/>
            <person name="Brown A.J."/>
            <person name="Brunke S."/>
            <person name="Costanzo M.C."/>
            <person name="Fitzpatrick D.A."/>
            <person name="de Groot P.W."/>
            <person name="Harris D."/>
            <person name="Hoyer L.L."/>
            <person name="Hube B."/>
            <person name="Klis F.M."/>
            <person name="Kodira C."/>
            <person name="Lennard N."/>
            <person name="Logue M.E."/>
            <person name="Martin R."/>
            <person name="Neiman A.M."/>
            <person name="Nikolaou E."/>
            <person name="Quail M.A."/>
            <person name="Quinn J."/>
            <person name="Santos M.C."/>
            <person name="Schmitzberger F.F."/>
            <person name="Sherlock G."/>
            <person name="Shah P."/>
            <person name="Silverstein K.A."/>
            <person name="Skrzypek M.S."/>
            <person name="Soll D."/>
            <person name="Staggs R."/>
            <person name="Stansfield I."/>
            <person name="Stumpf M.P."/>
            <person name="Sudbery P.E."/>
            <person name="Srikantha T."/>
            <person name="Zeng Q."/>
            <person name="Berman J."/>
            <person name="Berriman M."/>
            <person name="Heitman J."/>
            <person name="Gow N.A."/>
            <person name="Lorenz M.C."/>
            <person name="Birren B.W."/>
            <person name="Kellis M."/>
            <person name="Cuomo C.A."/>
        </authorList>
    </citation>
    <scope>NUCLEOTIDE SEQUENCE [LARGE SCALE GENOMIC DNA]</scope>
    <source>
        <strain evidence="2">ATCC 6260 / CBS 566 / DSM 6381 / JCM 1539 / NBRC 10279 / NRRL Y-324</strain>
    </source>
</reference>
<dbReference type="KEGG" id="pgu:PGUG_04267"/>
<dbReference type="GeneID" id="5125198"/>